<protein>
    <submittedName>
        <fullName evidence="2">Uncharacterized protein</fullName>
    </submittedName>
</protein>
<dbReference type="AlphaFoldDB" id="A0A4D9CZZ1"/>
<evidence type="ECO:0000313" key="3">
    <source>
        <dbReference type="Proteomes" id="UP000355283"/>
    </source>
</evidence>
<comment type="caution">
    <text evidence="2">The sequence shown here is derived from an EMBL/GenBank/DDBJ whole genome shotgun (WGS) entry which is preliminary data.</text>
</comment>
<evidence type="ECO:0000256" key="1">
    <source>
        <dbReference type="SAM" id="MobiDB-lite"/>
    </source>
</evidence>
<organism evidence="2 3">
    <name type="scientific">Nannochloropsis salina CCMP1776</name>
    <dbReference type="NCBI Taxonomy" id="1027361"/>
    <lineage>
        <taxon>Eukaryota</taxon>
        <taxon>Sar</taxon>
        <taxon>Stramenopiles</taxon>
        <taxon>Ochrophyta</taxon>
        <taxon>Eustigmatophyceae</taxon>
        <taxon>Eustigmatales</taxon>
        <taxon>Monodopsidaceae</taxon>
        <taxon>Microchloropsis</taxon>
        <taxon>Microchloropsis salina</taxon>
    </lineage>
</organism>
<dbReference type="Proteomes" id="UP000355283">
    <property type="component" value="Unassembled WGS sequence"/>
</dbReference>
<sequence length="131" mass="14127">MWEIVDKEMCVEGGRERDELKEEEEAALAILKEGGREEEKEEGNTVPAGNGIFENTESTMSVGVGRGTEGGGEEESEGGEEGGPAPGEEGGEEGLEPVAAGEVEEGGEEGGVERNCCYGMWMRMRRRRLRC</sequence>
<name>A0A4D9CZZ1_9STRA</name>
<feature type="compositionally biased region" description="Acidic residues" evidence="1">
    <location>
        <begin position="71"/>
        <end position="80"/>
    </location>
</feature>
<feature type="region of interest" description="Disordered" evidence="1">
    <location>
        <begin position="31"/>
        <end position="113"/>
    </location>
</feature>
<reference evidence="2 3" key="1">
    <citation type="submission" date="2019-01" db="EMBL/GenBank/DDBJ databases">
        <title>Nuclear Genome Assembly of the Microalgal Biofuel strain Nannochloropsis salina CCMP1776.</title>
        <authorList>
            <person name="Hovde B."/>
        </authorList>
    </citation>
    <scope>NUCLEOTIDE SEQUENCE [LARGE SCALE GENOMIC DNA]</scope>
    <source>
        <strain evidence="2 3">CCMP1776</strain>
    </source>
</reference>
<accession>A0A4D9CZZ1</accession>
<evidence type="ECO:0000313" key="2">
    <source>
        <dbReference type="EMBL" id="TFJ84730.1"/>
    </source>
</evidence>
<proteinExistence type="predicted"/>
<gene>
    <name evidence="2" type="ORF">NSK_003762</name>
</gene>
<dbReference type="EMBL" id="SDOX01000017">
    <property type="protein sequence ID" value="TFJ84730.1"/>
    <property type="molecule type" value="Genomic_DNA"/>
</dbReference>
<keyword evidence="3" id="KW-1185">Reference proteome</keyword>